<dbReference type="Gene3D" id="1.25.40.10">
    <property type="entry name" value="Tetratricopeptide repeat domain"/>
    <property type="match status" value="1"/>
</dbReference>
<evidence type="ECO:0000313" key="1">
    <source>
        <dbReference type="EMBL" id="WFD34014.1"/>
    </source>
</evidence>
<dbReference type="Proteomes" id="UP001219933">
    <property type="component" value="Chromosome 1"/>
</dbReference>
<sequence length="699" mass="77127">MRELARRAVPEPGVVNRIGRVRHRYWVPFVQPPALGNQSGHQSGHQSLSLALYRADVETCSALLESLPPSSIATLPYSLWESLWALAAQGPSSEPIESLDARLELCITRLSQLRTIHAAAYPGRPFPRMATHRFVYLLIKQLERAQKVGTKIDPERVTALVSAIGDPMALDCELLGRLVFRLAKLGRFAELAPLLDTYASRSDRVPDTTAAAQPFAAVAEEGARQKETLLFALDALQKASELHLSLRGSIVQHVVSALDTPLLYSLATGTQDTPGPVAKSAHHLRDAYKLEYRAAVILCRRGDPFPAMELATHGAEHVPFDVFAAAISALTWMARDAVADGNAGLAHGALAAALQVFDSMHGQPGSRGFDGDEQVYGELIRAFEAVLALGRGKRPVSRPPQKLAQSVAGRLNASMQDWRPRLKTFTMQIVTMLETDHVLRPAHFAALLRENARAGHFDTCRALYEAMQAHTDALPLPCTHAVLSWLIREACRRHQASFAVMLYDDWRAGGRMPALPDALQLVELLLRRGGYAAAHRIVEDMNTWPELNRDMFARGMVRMFLALGHHEQAFDVAVQIYRDEADDDSQAPPPLAAYAALLREAADMPRSPVLRGISERIFDEFQLACAHTLALSIAVDDEAIRSAYKSMVAMCGDRSRAQHLLTELSSLVTNSRCDEKADTTDVKNWMKSYPSAYYHQLLD</sequence>
<protein>
    <submittedName>
        <fullName evidence="1">Uncharacterized protein</fullName>
    </submittedName>
</protein>
<dbReference type="InterPro" id="IPR011990">
    <property type="entry name" value="TPR-like_helical_dom_sf"/>
</dbReference>
<keyword evidence="2" id="KW-1185">Reference proteome</keyword>
<accession>A0AAF0ES32</accession>
<evidence type="ECO:0000313" key="2">
    <source>
        <dbReference type="Proteomes" id="UP001219933"/>
    </source>
</evidence>
<dbReference type="EMBL" id="CP119877">
    <property type="protein sequence ID" value="WFD34014.1"/>
    <property type="molecule type" value="Genomic_DNA"/>
</dbReference>
<reference evidence="1" key="1">
    <citation type="submission" date="2023-03" db="EMBL/GenBank/DDBJ databases">
        <title>Mating type loci evolution in Malassezia.</title>
        <authorList>
            <person name="Coelho M.A."/>
        </authorList>
    </citation>
    <scope>NUCLEOTIDE SEQUENCE</scope>
    <source>
        <strain evidence="1">CBS 11721</strain>
    </source>
</reference>
<gene>
    <name evidence="1" type="ORF">MCUN1_000842</name>
</gene>
<dbReference type="AlphaFoldDB" id="A0AAF0ES32"/>
<name>A0AAF0ES32_9BASI</name>
<proteinExistence type="predicted"/>
<organism evidence="1 2">
    <name type="scientific">Malassezia cuniculi</name>
    <dbReference type="NCBI Taxonomy" id="948313"/>
    <lineage>
        <taxon>Eukaryota</taxon>
        <taxon>Fungi</taxon>
        <taxon>Dikarya</taxon>
        <taxon>Basidiomycota</taxon>
        <taxon>Ustilaginomycotina</taxon>
        <taxon>Malasseziomycetes</taxon>
        <taxon>Malasseziales</taxon>
        <taxon>Malasseziaceae</taxon>
        <taxon>Malassezia</taxon>
    </lineage>
</organism>